<keyword evidence="2" id="KW-1185">Reference proteome</keyword>
<protein>
    <submittedName>
        <fullName evidence="1">Uncharacterized protein</fullName>
    </submittedName>
</protein>
<gene>
    <name evidence="1" type="ORF">HJG63_007888</name>
</gene>
<comment type="caution">
    <text evidence="1">The sequence shown here is derived from an EMBL/GenBank/DDBJ whole genome shotgun (WGS) entry which is preliminary data.</text>
</comment>
<accession>A0A7J8KAZ6</accession>
<sequence length="174" mass="19629">MIKSCFYCKICWRKKMFLYTVNFPSVVCCLSRMPCSWIPDIYFARENLLRTRLWTSSPVLRARESETEGGREKKPLTRCSTPVAPHARTLAIPSPQNFLIKLASRSQRPVDASVLLEKAGTLKPHSFPLGCLVPGLARLWPLARPLTDTRGKSICTSLLRDTSCNSNDKVITET</sequence>
<dbReference type="EMBL" id="JACASE010000001">
    <property type="protein sequence ID" value="KAF6506035.1"/>
    <property type="molecule type" value="Genomic_DNA"/>
</dbReference>
<organism evidence="1 2">
    <name type="scientific">Rousettus aegyptiacus</name>
    <name type="common">Egyptian fruit bat</name>
    <name type="synonym">Pteropus aegyptiacus</name>
    <dbReference type="NCBI Taxonomy" id="9407"/>
    <lineage>
        <taxon>Eukaryota</taxon>
        <taxon>Metazoa</taxon>
        <taxon>Chordata</taxon>
        <taxon>Craniata</taxon>
        <taxon>Vertebrata</taxon>
        <taxon>Euteleostomi</taxon>
        <taxon>Mammalia</taxon>
        <taxon>Eutheria</taxon>
        <taxon>Laurasiatheria</taxon>
        <taxon>Chiroptera</taxon>
        <taxon>Yinpterochiroptera</taxon>
        <taxon>Pteropodoidea</taxon>
        <taxon>Pteropodidae</taxon>
        <taxon>Rousettinae</taxon>
        <taxon>Rousettus</taxon>
    </lineage>
</organism>
<reference evidence="1 2" key="1">
    <citation type="journal article" date="2020" name="Nature">
        <title>Six reference-quality genomes reveal evolution of bat adaptations.</title>
        <authorList>
            <person name="Jebb D."/>
            <person name="Huang Z."/>
            <person name="Pippel M."/>
            <person name="Hughes G.M."/>
            <person name="Lavrichenko K."/>
            <person name="Devanna P."/>
            <person name="Winkler S."/>
            <person name="Jermiin L.S."/>
            <person name="Skirmuntt E.C."/>
            <person name="Katzourakis A."/>
            <person name="Burkitt-Gray L."/>
            <person name="Ray D.A."/>
            <person name="Sullivan K.A.M."/>
            <person name="Roscito J.G."/>
            <person name="Kirilenko B.M."/>
            <person name="Davalos L.M."/>
            <person name="Corthals A.P."/>
            <person name="Power M.L."/>
            <person name="Jones G."/>
            <person name="Ransome R.D."/>
            <person name="Dechmann D.K.N."/>
            <person name="Locatelli A.G."/>
            <person name="Puechmaille S.J."/>
            <person name="Fedrigo O."/>
            <person name="Jarvis E.D."/>
            <person name="Hiller M."/>
            <person name="Vernes S.C."/>
            <person name="Myers E.W."/>
            <person name="Teeling E.C."/>
        </authorList>
    </citation>
    <scope>NUCLEOTIDE SEQUENCE [LARGE SCALE GENOMIC DNA]</scope>
    <source>
        <strain evidence="1">MRouAeg1</strain>
        <tissue evidence="1">Muscle</tissue>
    </source>
</reference>
<evidence type="ECO:0000313" key="2">
    <source>
        <dbReference type="Proteomes" id="UP000593571"/>
    </source>
</evidence>
<name>A0A7J8KAZ6_ROUAE</name>
<dbReference type="Proteomes" id="UP000593571">
    <property type="component" value="Unassembled WGS sequence"/>
</dbReference>
<evidence type="ECO:0000313" key="1">
    <source>
        <dbReference type="EMBL" id="KAF6506035.1"/>
    </source>
</evidence>
<dbReference type="AlphaFoldDB" id="A0A7J8KAZ6"/>
<proteinExistence type="predicted"/>